<dbReference type="InterPro" id="IPR024264">
    <property type="entry name" value="DUF3786"/>
</dbReference>
<dbReference type="OrthoDB" id="9793197at2"/>
<name>A0A1W1H7T7_9BACT</name>
<reference evidence="2 3" key="1">
    <citation type="submission" date="2017-03" db="EMBL/GenBank/DDBJ databases">
        <authorList>
            <person name="Afonso C.L."/>
            <person name="Miller P.J."/>
            <person name="Scott M.A."/>
            <person name="Spackman E."/>
            <person name="Goraichik I."/>
            <person name="Dimitrov K.M."/>
            <person name="Suarez D.L."/>
            <person name="Swayne D.E."/>
        </authorList>
    </citation>
    <scope>NUCLEOTIDE SEQUENCE [LARGE SCALE GENOMIC DNA]</scope>
    <source>
        <strain evidence="2">PRJEB14757</strain>
    </source>
</reference>
<dbReference type="STRING" id="1246637.MTBBW1_1390001"/>
<evidence type="ECO:0000259" key="1">
    <source>
        <dbReference type="Pfam" id="PF12654"/>
    </source>
</evidence>
<evidence type="ECO:0000313" key="2">
    <source>
        <dbReference type="EMBL" id="SLM28541.1"/>
    </source>
</evidence>
<sequence length="209" mass="24287">MPELIDRIFFDDLKKQSPEDVCKRTLSSWNQVERCYEITVWNQKCVINPEQYKIDWIKENGKEENKDRAGELHEYFSLFAIHYLLTSKEINLSEKWISEKDIPGGSTFFRGPHEVPTNLVTQKFSKQIDKFKERCEAMHGTPIKMADAAYKFIIAPRIPVALLFWDCDEDFPAEAKLLYDKTIIDHLALDIIFALAVGFCEQFAGEAIN</sequence>
<evidence type="ECO:0000313" key="3">
    <source>
        <dbReference type="Proteomes" id="UP000191931"/>
    </source>
</evidence>
<feature type="domain" description="DUF3786" evidence="1">
    <location>
        <begin position="18"/>
        <end position="200"/>
    </location>
</feature>
<protein>
    <recommendedName>
        <fullName evidence="1">DUF3786 domain-containing protein</fullName>
    </recommendedName>
</protein>
<organism evidence="2 3">
    <name type="scientific">Desulfamplus magnetovallimortis</name>
    <dbReference type="NCBI Taxonomy" id="1246637"/>
    <lineage>
        <taxon>Bacteria</taxon>
        <taxon>Pseudomonadati</taxon>
        <taxon>Thermodesulfobacteriota</taxon>
        <taxon>Desulfobacteria</taxon>
        <taxon>Desulfobacterales</taxon>
        <taxon>Desulfobacteraceae</taxon>
        <taxon>Desulfamplus</taxon>
    </lineage>
</organism>
<dbReference type="RefSeq" id="WP_080804920.1">
    <property type="nucleotide sequence ID" value="NZ_LT828549.1"/>
</dbReference>
<dbReference type="Proteomes" id="UP000191931">
    <property type="component" value="Unassembled WGS sequence"/>
</dbReference>
<gene>
    <name evidence="2" type="ORF">MTBBW1_1390001</name>
</gene>
<accession>A0A1W1H7T7</accession>
<proteinExistence type="predicted"/>
<dbReference type="Pfam" id="PF12654">
    <property type="entry name" value="DUF3786"/>
    <property type="match status" value="1"/>
</dbReference>
<dbReference type="AlphaFoldDB" id="A0A1W1H7T7"/>
<dbReference type="EMBL" id="FWEV01000045">
    <property type="protein sequence ID" value="SLM28541.1"/>
    <property type="molecule type" value="Genomic_DNA"/>
</dbReference>
<keyword evidence="3" id="KW-1185">Reference proteome</keyword>